<gene>
    <name evidence="2" type="ORF">JOB18_019734</name>
</gene>
<sequence length="270" mass="31088">MLSQTVHVMGLWGAKPQDARLQTVCIELREELATTKKEIQISISTLEEATASHQKTITELEKSASLHSDDVTALQHQVTRLNSEVGKLTEKCEDLEGRSRRHNIRIIGVPEGIEEPRPRDFVADLLKDVLSLDKKLLIDRVHRTLRRSPDPREPPRPFLLRLHYYHVLEDILRKASAAKQLYFRGKRIQIFPDYPPTVAKRRALFNRARELLRDKPGVRYGLLYPARLLVTHNGTQASFTDPKKGEEYAERLWFGLIYSCRGLNNHGSQE</sequence>
<name>A0AAV6RII0_SOLSE</name>
<feature type="coiled-coil region" evidence="1">
    <location>
        <begin position="71"/>
        <end position="98"/>
    </location>
</feature>
<evidence type="ECO:0000313" key="2">
    <source>
        <dbReference type="EMBL" id="KAG7504929.1"/>
    </source>
</evidence>
<dbReference type="InterPro" id="IPR004244">
    <property type="entry name" value="Transposase_22"/>
</dbReference>
<evidence type="ECO:0000256" key="1">
    <source>
        <dbReference type="SAM" id="Coils"/>
    </source>
</evidence>
<protein>
    <recommendedName>
        <fullName evidence="4">Transposase element L1Md-A101/L1Md-A102/L1Md-A2</fullName>
    </recommendedName>
</protein>
<evidence type="ECO:0008006" key="4">
    <source>
        <dbReference type="Google" id="ProtNLM"/>
    </source>
</evidence>
<accession>A0AAV6RII0</accession>
<reference evidence="2 3" key="1">
    <citation type="journal article" date="2021" name="Sci. Rep.">
        <title>Chromosome anchoring in Senegalese sole (Solea senegalensis) reveals sex-associated markers and genome rearrangements in flatfish.</title>
        <authorList>
            <person name="Guerrero-Cozar I."/>
            <person name="Gomez-Garrido J."/>
            <person name="Berbel C."/>
            <person name="Martinez-Blanch J.F."/>
            <person name="Alioto T."/>
            <person name="Claros M.G."/>
            <person name="Gagnaire P.A."/>
            <person name="Manchado M."/>
        </authorList>
    </citation>
    <scope>NUCLEOTIDE SEQUENCE [LARGE SCALE GENOMIC DNA]</scope>
    <source>
        <strain evidence="2">Sse05_10M</strain>
    </source>
</reference>
<evidence type="ECO:0000313" key="3">
    <source>
        <dbReference type="Proteomes" id="UP000693946"/>
    </source>
</evidence>
<organism evidence="2 3">
    <name type="scientific">Solea senegalensis</name>
    <name type="common">Senegalese sole</name>
    <dbReference type="NCBI Taxonomy" id="28829"/>
    <lineage>
        <taxon>Eukaryota</taxon>
        <taxon>Metazoa</taxon>
        <taxon>Chordata</taxon>
        <taxon>Craniata</taxon>
        <taxon>Vertebrata</taxon>
        <taxon>Euteleostomi</taxon>
        <taxon>Actinopterygii</taxon>
        <taxon>Neopterygii</taxon>
        <taxon>Teleostei</taxon>
        <taxon>Neoteleostei</taxon>
        <taxon>Acanthomorphata</taxon>
        <taxon>Carangaria</taxon>
        <taxon>Pleuronectiformes</taxon>
        <taxon>Pleuronectoidei</taxon>
        <taxon>Soleidae</taxon>
        <taxon>Solea</taxon>
    </lineage>
</organism>
<keyword evidence="3" id="KW-1185">Reference proteome</keyword>
<comment type="caution">
    <text evidence="2">The sequence shown here is derived from an EMBL/GenBank/DDBJ whole genome shotgun (WGS) entry which is preliminary data.</text>
</comment>
<dbReference type="EMBL" id="JAGKHQ010000011">
    <property type="protein sequence ID" value="KAG7504929.1"/>
    <property type="molecule type" value="Genomic_DNA"/>
</dbReference>
<dbReference type="AlphaFoldDB" id="A0AAV6RII0"/>
<dbReference type="Proteomes" id="UP000693946">
    <property type="component" value="Linkage Group LG19"/>
</dbReference>
<proteinExistence type="predicted"/>
<keyword evidence="1" id="KW-0175">Coiled coil</keyword>
<dbReference type="PANTHER" id="PTHR11505">
    <property type="entry name" value="L1 TRANSPOSABLE ELEMENT-RELATED"/>
    <property type="match status" value="1"/>
</dbReference>